<dbReference type="GO" id="GO:0008519">
    <property type="term" value="F:ammonium channel activity"/>
    <property type="evidence" value="ECO:0007669"/>
    <property type="project" value="InterPro"/>
</dbReference>
<dbReference type="Pfam" id="PF00563">
    <property type="entry name" value="EAL"/>
    <property type="match status" value="1"/>
</dbReference>
<keyword evidence="5 9" id="KW-1133">Transmembrane helix</keyword>
<dbReference type="InterPro" id="IPR052155">
    <property type="entry name" value="Biofilm_reg_signaling"/>
</dbReference>
<comment type="similarity">
    <text evidence="2">Belongs to the ammonia transporter channel (TC 1.A.11.2) family.</text>
</comment>
<reference evidence="13" key="1">
    <citation type="journal article" date="2014" name="Int. J. Syst. Evol. Microbiol.">
        <title>Complete genome sequence of Corynebacterium casei LMG S-19264T (=DSM 44701T), isolated from a smear-ripened cheese.</title>
        <authorList>
            <consortium name="US DOE Joint Genome Institute (JGI-PGF)"/>
            <person name="Walter F."/>
            <person name="Albersmeier A."/>
            <person name="Kalinowski J."/>
            <person name="Ruckert C."/>
        </authorList>
    </citation>
    <scope>NUCLEOTIDE SEQUENCE</scope>
    <source>
        <strain evidence="13">CGMCC 1.15360</strain>
    </source>
</reference>
<dbReference type="Pfam" id="PF13188">
    <property type="entry name" value="PAS_8"/>
    <property type="match status" value="1"/>
</dbReference>
<dbReference type="Proteomes" id="UP000612349">
    <property type="component" value="Unassembled WGS sequence"/>
</dbReference>
<dbReference type="InterPro" id="IPR035965">
    <property type="entry name" value="PAS-like_dom_sf"/>
</dbReference>
<dbReference type="SUPFAM" id="SSF55073">
    <property type="entry name" value="Nucleotide cyclase"/>
    <property type="match status" value="1"/>
</dbReference>
<comment type="caution">
    <text evidence="13">The sequence shown here is derived from an EMBL/GenBank/DDBJ whole genome shotgun (WGS) entry which is preliminary data.</text>
</comment>
<dbReference type="InterPro" id="IPR002229">
    <property type="entry name" value="RhesusRHD"/>
</dbReference>
<comment type="subcellular location">
    <subcellularLocation>
        <location evidence="1">Membrane</location>
        <topology evidence="1">Multi-pass membrane protein</topology>
    </subcellularLocation>
</comment>
<feature type="transmembrane region" description="Helical" evidence="9">
    <location>
        <begin position="121"/>
        <end position="140"/>
    </location>
</feature>
<evidence type="ECO:0000256" key="3">
    <source>
        <dbReference type="ARBA" id="ARBA00022448"/>
    </source>
</evidence>
<keyword evidence="10" id="KW-0732">Signal</keyword>
<dbReference type="SMART" id="SM00267">
    <property type="entry name" value="GGDEF"/>
    <property type="match status" value="1"/>
</dbReference>
<dbReference type="GO" id="GO:0005886">
    <property type="term" value="C:plasma membrane"/>
    <property type="evidence" value="ECO:0007669"/>
    <property type="project" value="InterPro"/>
</dbReference>
<dbReference type="RefSeq" id="WP_172808140.1">
    <property type="nucleotide sequence ID" value="NZ_BMIP01000001.1"/>
</dbReference>
<gene>
    <name evidence="13" type="ORF">GCM10010990_04470</name>
</gene>
<dbReference type="PROSITE" id="PS50883">
    <property type="entry name" value="EAL"/>
    <property type="match status" value="1"/>
</dbReference>
<keyword evidence="7" id="KW-0924">Ammonia transport</keyword>
<dbReference type="PROSITE" id="PS01219">
    <property type="entry name" value="AMMONIUM_TRANSP"/>
    <property type="match status" value="1"/>
</dbReference>
<dbReference type="Pfam" id="PF00990">
    <property type="entry name" value="GGDEF"/>
    <property type="match status" value="1"/>
</dbReference>
<evidence type="ECO:0000256" key="7">
    <source>
        <dbReference type="ARBA" id="ARBA00023177"/>
    </source>
</evidence>
<keyword evidence="6 9" id="KW-0472">Membrane</keyword>
<dbReference type="InterPro" id="IPR018047">
    <property type="entry name" value="Ammonium_transpt_CS"/>
</dbReference>
<dbReference type="SMART" id="SM00091">
    <property type="entry name" value="PAS"/>
    <property type="match status" value="1"/>
</dbReference>
<dbReference type="InterPro" id="IPR029020">
    <property type="entry name" value="Ammonium/urea_transptr"/>
</dbReference>
<keyword evidence="3" id="KW-0813">Transport</keyword>
<dbReference type="SUPFAM" id="SSF55785">
    <property type="entry name" value="PYP-like sensor domain (PAS domain)"/>
    <property type="match status" value="1"/>
</dbReference>
<feature type="transmembrane region" description="Helical" evidence="9">
    <location>
        <begin position="188"/>
        <end position="209"/>
    </location>
</feature>
<dbReference type="PROSITE" id="PS50887">
    <property type="entry name" value="GGDEF"/>
    <property type="match status" value="1"/>
</dbReference>
<proteinExistence type="inferred from homology"/>
<dbReference type="AlphaFoldDB" id="A0A917DPQ8"/>
<feature type="signal peptide" evidence="10">
    <location>
        <begin position="1"/>
        <end position="15"/>
    </location>
</feature>
<evidence type="ECO:0000259" key="12">
    <source>
        <dbReference type="PROSITE" id="PS50887"/>
    </source>
</evidence>
<dbReference type="EMBL" id="BMIP01000001">
    <property type="protein sequence ID" value="GGD58242.1"/>
    <property type="molecule type" value="Genomic_DNA"/>
</dbReference>
<evidence type="ECO:0000256" key="10">
    <source>
        <dbReference type="SAM" id="SignalP"/>
    </source>
</evidence>
<feature type="region of interest" description="Disordered" evidence="8">
    <location>
        <begin position="1048"/>
        <end position="1067"/>
    </location>
</feature>
<feature type="domain" description="GGDEF" evidence="12">
    <location>
        <begin position="641"/>
        <end position="775"/>
    </location>
</feature>
<evidence type="ECO:0000256" key="9">
    <source>
        <dbReference type="SAM" id="Phobius"/>
    </source>
</evidence>
<evidence type="ECO:0000256" key="2">
    <source>
        <dbReference type="ARBA" id="ARBA00005887"/>
    </source>
</evidence>
<dbReference type="PRINTS" id="PR00342">
    <property type="entry name" value="RHESUSRHD"/>
</dbReference>
<dbReference type="Gene3D" id="1.10.3430.10">
    <property type="entry name" value="Ammonium transporter AmtB like domains"/>
    <property type="match status" value="1"/>
</dbReference>
<evidence type="ECO:0000256" key="5">
    <source>
        <dbReference type="ARBA" id="ARBA00022989"/>
    </source>
</evidence>
<evidence type="ECO:0000256" key="1">
    <source>
        <dbReference type="ARBA" id="ARBA00004141"/>
    </source>
</evidence>
<evidence type="ECO:0000313" key="13">
    <source>
        <dbReference type="EMBL" id="GGD58242.1"/>
    </source>
</evidence>
<evidence type="ECO:0000313" key="14">
    <source>
        <dbReference type="Proteomes" id="UP000612349"/>
    </source>
</evidence>
<feature type="compositionally biased region" description="Polar residues" evidence="8">
    <location>
        <begin position="1057"/>
        <end position="1067"/>
    </location>
</feature>
<dbReference type="CDD" id="cd01948">
    <property type="entry name" value="EAL"/>
    <property type="match status" value="1"/>
</dbReference>
<evidence type="ECO:0000256" key="4">
    <source>
        <dbReference type="ARBA" id="ARBA00022692"/>
    </source>
</evidence>
<dbReference type="SUPFAM" id="SSF111352">
    <property type="entry name" value="Ammonium transporter"/>
    <property type="match status" value="1"/>
</dbReference>
<feature type="chain" id="PRO_5038104765" description="Diguanylate cyclase" evidence="10">
    <location>
        <begin position="16"/>
        <end position="1067"/>
    </location>
</feature>
<dbReference type="InterPro" id="IPR043128">
    <property type="entry name" value="Rev_trsase/Diguanyl_cyclase"/>
</dbReference>
<dbReference type="InterPro" id="IPR001633">
    <property type="entry name" value="EAL_dom"/>
</dbReference>
<dbReference type="InterPro" id="IPR029787">
    <property type="entry name" value="Nucleotide_cyclase"/>
</dbReference>
<evidence type="ECO:0000256" key="8">
    <source>
        <dbReference type="SAM" id="MobiDB-lite"/>
    </source>
</evidence>
<dbReference type="SMART" id="SM00052">
    <property type="entry name" value="EAL"/>
    <property type="match status" value="1"/>
</dbReference>
<dbReference type="Pfam" id="PF00909">
    <property type="entry name" value="Ammonium_transp"/>
    <property type="match status" value="1"/>
</dbReference>
<accession>A0A917DPQ8</accession>
<name>A0A917DPQ8_9SPHN</name>
<reference evidence="13" key="2">
    <citation type="submission" date="2020-09" db="EMBL/GenBank/DDBJ databases">
        <authorList>
            <person name="Sun Q."/>
            <person name="Zhou Y."/>
        </authorList>
    </citation>
    <scope>NUCLEOTIDE SEQUENCE</scope>
    <source>
        <strain evidence="13">CGMCC 1.15360</strain>
    </source>
</reference>
<feature type="transmembrane region" description="Helical" evidence="9">
    <location>
        <begin position="341"/>
        <end position="363"/>
    </location>
</feature>
<keyword evidence="14" id="KW-1185">Reference proteome</keyword>
<dbReference type="NCBIfam" id="TIGR00254">
    <property type="entry name" value="GGDEF"/>
    <property type="match status" value="1"/>
</dbReference>
<dbReference type="FunFam" id="3.30.70.270:FF:000001">
    <property type="entry name" value="Diguanylate cyclase domain protein"/>
    <property type="match status" value="1"/>
</dbReference>
<dbReference type="CDD" id="cd00130">
    <property type="entry name" value="PAS"/>
    <property type="match status" value="1"/>
</dbReference>
<dbReference type="InterPro" id="IPR035919">
    <property type="entry name" value="EAL_sf"/>
</dbReference>
<dbReference type="InterPro" id="IPR000014">
    <property type="entry name" value="PAS"/>
</dbReference>
<feature type="transmembrane region" description="Helical" evidence="9">
    <location>
        <begin position="82"/>
        <end position="101"/>
    </location>
</feature>
<evidence type="ECO:0008006" key="15">
    <source>
        <dbReference type="Google" id="ProtNLM"/>
    </source>
</evidence>
<feature type="transmembrane region" description="Helical" evidence="9">
    <location>
        <begin position="229"/>
        <end position="246"/>
    </location>
</feature>
<sequence>MAAAGLLLGSIPASAMLPAGSAGGSSGGATGGHLAMAQMQGALDMIWVLVAAALILMMQFGFLMLEAGAVRTKNAVSVAQKNVLDFAFATIAFALVGYQIAFNGSSILGFGTQPQGNALFFLFQVMFCGTAATIISGAVAERMRIRAYLVLSVVLSALIYPVFARFAWGNAIAAQEYAWLANAGFVDFAGSTVVHATGGWFALAACIVLGARHGRFDKDSPLRIGGHNAVLSSGGALLLFVGWIGFNGGSTLAATSAVPGIVLNTVLAGAAGTAIGYGGLWFRGAMLPERAINGLIGGLVAITAGCHLVGPSGALVLGAAGGFCANKANDLLRDHLRIDDAVGAVGAHGVAGVVGTVGLALLAPADVLPAGSHLAQLKVQAIGSLANFIWSFGLGLVLISLIRNFVRLRISTEGEEVGLNVSEHGARLGTDRLRAAIEDYAASLPAERRRIEVETGDDNELVAATLNALMDRLQEEEETRASKLLTEQGAADDQPLIALGEVSSDAIILIHNGRIENANPAASELFGSDQSMLYAKAPAALFHPDHSETVARCIAQPDGRAHRARIINAAGGDVPVEYRLRQMALRGLSITVMRITDLSERERAQKRIYHLALHDTLTDLPNRELFNRRLEQALDRRKEHDLVALLLIDVDRFKDVNDLHGHPAGDMLLINLADRLRKCVRGSDTVARLGGDEFAIVYGRITLENQALDLAHRILHAVAQPLILPSGQTIKPQVSIGIAMSPGDAIDAEAMIQNADLALYASKKRGRHRYSQYRPQMGHILRLRQELEQALAHAVSGEELELHYQPRITMATGELAGYEALVRWRRNGGLISPDDFISIAEEGGLIVAIGEWVIFEACRAAAEELGGAAISINISPRQFQDPGLVSAIDTALKESGLPHSRLEIEITESVLIEDDERAQQVITALRGMGVRVALDDFGTGYSSLSYLNRFTFDTIKIDRSFVQSDDEKTWNIVQSIMQMSRSLGTSVVAEGVETLEQLERLAAEGCDEAQGFLISPPGSAQEMRDYAKKSVPAVLNLKARVAALAGSVPASEEEIPTPSQARIATGQ</sequence>
<dbReference type="PANTHER" id="PTHR44757:SF2">
    <property type="entry name" value="BIOFILM ARCHITECTURE MAINTENANCE PROTEIN MBAA"/>
    <property type="match status" value="1"/>
</dbReference>
<dbReference type="Gene3D" id="3.30.70.270">
    <property type="match status" value="1"/>
</dbReference>
<dbReference type="GO" id="GO:0003824">
    <property type="term" value="F:catalytic activity"/>
    <property type="evidence" value="ECO:0007669"/>
    <property type="project" value="UniProtKB-ARBA"/>
</dbReference>
<dbReference type="PANTHER" id="PTHR44757">
    <property type="entry name" value="DIGUANYLATE CYCLASE DGCP"/>
    <property type="match status" value="1"/>
</dbReference>
<feature type="transmembrane region" description="Helical" evidence="9">
    <location>
        <begin position="258"/>
        <end position="282"/>
    </location>
</feature>
<feature type="transmembrane region" description="Helical" evidence="9">
    <location>
        <begin position="147"/>
        <end position="168"/>
    </location>
</feature>
<dbReference type="CDD" id="cd01949">
    <property type="entry name" value="GGDEF"/>
    <property type="match status" value="1"/>
</dbReference>
<dbReference type="NCBIfam" id="TIGR00229">
    <property type="entry name" value="sensory_box"/>
    <property type="match status" value="1"/>
</dbReference>
<dbReference type="Gene3D" id="3.30.450.20">
    <property type="entry name" value="PAS domain"/>
    <property type="match status" value="1"/>
</dbReference>
<organism evidence="13 14">
    <name type="scientific">Croceicoccus mobilis</name>
    <dbReference type="NCBI Taxonomy" id="1703339"/>
    <lineage>
        <taxon>Bacteria</taxon>
        <taxon>Pseudomonadati</taxon>
        <taxon>Pseudomonadota</taxon>
        <taxon>Alphaproteobacteria</taxon>
        <taxon>Sphingomonadales</taxon>
        <taxon>Erythrobacteraceae</taxon>
        <taxon>Croceicoccus</taxon>
    </lineage>
</organism>
<dbReference type="SUPFAM" id="SSF141868">
    <property type="entry name" value="EAL domain-like"/>
    <property type="match status" value="1"/>
</dbReference>
<keyword evidence="4 9" id="KW-0812">Transmembrane</keyword>
<evidence type="ECO:0000259" key="11">
    <source>
        <dbReference type="PROSITE" id="PS50883"/>
    </source>
</evidence>
<protein>
    <recommendedName>
        <fullName evidence="15">Diguanylate cyclase</fullName>
    </recommendedName>
</protein>
<feature type="transmembrane region" description="Helical" evidence="9">
    <location>
        <begin position="294"/>
        <end position="321"/>
    </location>
</feature>
<dbReference type="InterPro" id="IPR000160">
    <property type="entry name" value="GGDEF_dom"/>
</dbReference>
<feature type="domain" description="EAL" evidence="11">
    <location>
        <begin position="784"/>
        <end position="1031"/>
    </location>
</feature>
<evidence type="ECO:0000256" key="6">
    <source>
        <dbReference type="ARBA" id="ARBA00023136"/>
    </source>
</evidence>
<dbReference type="InterPro" id="IPR024041">
    <property type="entry name" value="NH4_transpt_AmtB-like_dom"/>
</dbReference>
<feature type="transmembrane region" description="Helical" evidence="9">
    <location>
        <begin position="384"/>
        <end position="402"/>
    </location>
</feature>
<feature type="transmembrane region" description="Helical" evidence="9">
    <location>
        <begin position="47"/>
        <end position="70"/>
    </location>
</feature>
<dbReference type="Gene3D" id="3.20.20.450">
    <property type="entry name" value="EAL domain"/>
    <property type="match status" value="1"/>
</dbReference>